<keyword evidence="4" id="KW-1185">Reference proteome</keyword>
<dbReference type="Proteomes" id="UP000245926">
    <property type="component" value="Chromosome"/>
</dbReference>
<sequence>MKGLPIAALAAAAILVPGAASAQAGSGKPANLCKELVAYVHPPAPPPAAAAPAGQPAAPGGQPAAASGQSAAPGGQPAPAVQAPQPGQPSAGASPAAGETQQKSGLSGPVPQSGPGAAGPQGTAQAEAKPAAPPPAAPATPAPPPPLKPTPEMIERVDAAARDNNIAACRDAARQMRVAGIPMPAPLLALSALDLKFFEGVQ</sequence>
<accession>A0A2U8W7F2</accession>
<reference evidence="4" key="1">
    <citation type="submission" date="2018-05" db="EMBL/GenBank/DDBJ databases">
        <title>Complete Genome Sequence of Methylobacterium sp. 17SD2-17.</title>
        <authorList>
            <person name="Srinivasan S."/>
        </authorList>
    </citation>
    <scope>NUCLEOTIDE SEQUENCE [LARGE SCALE GENOMIC DNA]</scope>
    <source>
        <strain evidence="4">17SD2-17</strain>
    </source>
</reference>
<gene>
    <name evidence="3" type="ORF">DK389_17890</name>
</gene>
<name>A0A2U8W7F2_9HYPH</name>
<feature type="compositionally biased region" description="Pro residues" evidence="1">
    <location>
        <begin position="131"/>
        <end position="149"/>
    </location>
</feature>
<dbReference type="AlphaFoldDB" id="A0A2U8W7F2"/>
<feature type="signal peptide" evidence="2">
    <location>
        <begin position="1"/>
        <end position="22"/>
    </location>
</feature>
<evidence type="ECO:0000313" key="3">
    <source>
        <dbReference type="EMBL" id="AWN42024.1"/>
    </source>
</evidence>
<feature type="region of interest" description="Disordered" evidence="1">
    <location>
        <begin position="42"/>
        <end position="155"/>
    </location>
</feature>
<dbReference type="KEGG" id="mets:DK389_17890"/>
<feature type="compositionally biased region" description="Low complexity" evidence="1">
    <location>
        <begin position="50"/>
        <end position="98"/>
    </location>
</feature>
<dbReference type="EMBL" id="CP029550">
    <property type="protein sequence ID" value="AWN42024.1"/>
    <property type="molecule type" value="Genomic_DNA"/>
</dbReference>
<evidence type="ECO:0000256" key="1">
    <source>
        <dbReference type="SAM" id="MobiDB-lite"/>
    </source>
</evidence>
<organism evidence="3 4">
    <name type="scientific">Methylobacterium durans</name>
    <dbReference type="NCBI Taxonomy" id="2202825"/>
    <lineage>
        <taxon>Bacteria</taxon>
        <taxon>Pseudomonadati</taxon>
        <taxon>Pseudomonadota</taxon>
        <taxon>Alphaproteobacteria</taxon>
        <taxon>Hyphomicrobiales</taxon>
        <taxon>Methylobacteriaceae</taxon>
        <taxon>Methylobacterium</taxon>
    </lineage>
</organism>
<evidence type="ECO:0000313" key="4">
    <source>
        <dbReference type="Proteomes" id="UP000245926"/>
    </source>
</evidence>
<protein>
    <submittedName>
        <fullName evidence="3">Uncharacterized protein</fullName>
    </submittedName>
</protein>
<keyword evidence="2" id="KW-0732">Signal</keyword>
<feature type="chain" id="PRO_5016036464" evidence="2">
    <location>
        <begin position="23"/>
        <end position="202"/>
    </location>
</feature>
<evidence type="ECO:0000256" key="2">
    <source>
        <dbReference type="SAM" id="SignalP"/>
    </source>
</evidence>
<feature type="compositionally biased region" description="Low complexity" evidence="1">
    <location>
        <begin position="108"/>
        <end position="130"/>
    </location>
</feature>
<proteinExistence type="predicted"/>